<evidence type="ECO:0000313" key="1">
    <source>
        <dbReference type="EMBL" id="ETE62685.1"/>
    </source>
</evidence>
<proteinExistence type="predicted"/>
<protein>
    <submittedName>
        <fullName evidence="1">Uncharacterized protein</fullName>
    </submittedName>
</protein>
<dbReference type="AlphaFoldDB" id="V8NKU9"/>
<organism evidence="1 2">
    <name type="scientific">Ophiophagus hannah</name>
    <name type="common">King cobra</name>
    <name type="synonym">Naja hannah</name>
    <dbReference type="NCBI Taxonomy" id="8665"/>
    <lineage>
        <taxon>Eukaryota</taxon>
        <taxon>Metazoa</taxon>
        <taxon>Chordata</taxon>
        <taxon>Craniata</taxon>
        <taxon>Vertebrata</taxon>
        <taxon>Euteleostomi</taxon>
        <taxon>Lepidosauria</taxon>
        <taxon>Squamata</taxon>
        <taxon>Bifurcata</taxon>
        <taxon>Unidentata</taxon>
        <taxon>Episquamata</taxon>
        <taxon>Toxicofera</taxon>
        <taxon>Serpentes</taxon>
        <taxon>Colubroidea</taxon>
        <taxon>Elapidae</taxon>
        <taxon>Elapinae</taxon>
        <taxon>Ophiophagus</taxon>
    </lineage>
</organism>
<evidence type="ECO:0000313" key="2">
    <source>
        <dbReference type="Proteomes" id="UP000018936"/>
    </source>
</evidence>
<sequence>MKHPQLKASHSTDELFSRPSYKVSDKLQWEKLDLLNDHLACPAALDGAECWPITKCVECSLLAMEMCMLSMKQFGSKWPLCQCQRNYERKAYSDTTKLYKQHCTPPKQDGKINVVVKNAQLDPDAEFNHARWHLLALDLWEKQEEEEENGKFTIDEGTA</sequence>
<dbReference type="Proteomes" id="UP000018936">
    <property type="component" value="Unassembled WGS sequence"/>
</dbReference>
<comment type="caution">
    <text evidence="1">The sequence shown here is derived from an EMBL/GenBank/DDBJ whole genome shotgun (WGS) entry which is preliminary data.</text>
</comment>
<keyword evidence="2" id="KW-1185">Reference proteome</keyword>
<accession>V8NKU9</accession>
<reference evidence="1 2" key="1">
    <citation type="journal article" date="2013" name="Proc. Natl. Acad. Sci. U.S.A.">
        <title>The king cobra genome reveals dynamic gene evolution and adaptation in the snake venom system.</title>
        <authorList>
            <person name="Vonk F.J."/>
            <person name="Casewell N.R."/>
            <person name="Henkel C.V."/>
            <person name="Heimberg A.M."/>
            <person name="Jansen H.J."/>
            <person name="McCleary R.J."/>
            <person name="Kerkkamp H.M."/>
            <person name="Vos R.A."/>
            <person name="Guerreiro I."/>
            <person name="Calvete J.J."/>
            <person name="Wuster W."/>
            <person name="Woods A.E."/>
            <person name="Logan J.M."/>
            <person name="Harrison R.A."/>
            <person name="Castoe T.A."/>
            <person name="de Koning A.P."/>
            <person name="Pollock D.D."/>
            <person name="Yandell M."/>
            <person name="Calderon D."/>
            <person name="Renjifo C."/>
            <person name="Currier R.B."/>
            <person name="Salgado D."/>
            <person name="Pla D."/>
            <person name="Sanz L."/>
            <person name="Hyder A.S."/>
            <person name="Ribeiro J.M."/>
            <person name="Arntzen J.W."/>
            <person name="van den Thillart G.E."/>
            <person name="Boetzer M."/>
            <person name="Pirovano W."/>
            <person name="Dirks R.P."/>
            <person name="Spaink H.P."/>
            <person name="Duboule D."/>
            <person name="McGlinn E."/>
            <person name="Kini R.M."/>
            <person name="Richardson M.K."/>
        </authorList>
    </citation>
    <scope>NUCLEOTIDE SEQUENCE</scope>
    <source>
        <tissue evidence="1">Blood</tissue>
    </source>
</reference>
<name>V8NKU9_OPHHA</name>
<dbReference type="EMBL" id="AZIM01003114">
    <property type="protein sequence ID" value="ETE62685.1"/>
    <property type="molecule type" value="Genomic_DNA"/>
</dbReference>
<feature type="non-terminal residue" evidence="1">
    <location>
        <position position="1"/>
    </location>
</feature>
<gene>
    <name evidence="1" type="ORF">L345_11558</name>
</gene>